<dbReference type="Proteomes" id="UP001215712">
    <property type="component" value="Unassembled WGS sequence"/>
</dbReference>
<dbReference type="SUPFAM" id="SSF56112">
    <property type="entry name" value="Protein kinase-like (PK-like)"/>
    <property type="match status" value="1"/>
</dbReference>
<feature type="domain" description="Protein kinase" evidence="1">
    <location>
        <begin position="1"/>
        <end position="115"/>
    </location>
</feature>
<protein>
    <recommendedName>
        <fullName evidence="1">Protein kinase domain-containing protein</fullName>
    </recommendedName>
</protein>
<gene>
    <name evidence="2" type="ORF">N7493_006941</name>
</gene>
<reference evidence="2" key="2">
    <citation type="submission" date="2023-01" db="EMBL/GenBank/DDBJ databases">
        <authorList>
            <person name="Petersen C."/>
        </authorList>
    </citation>
    <scope>NUCLEOTIDE SEQUENCE</scope>
    <source>
        <strain evidence="2">IBT 17514</strain>
    </source>
</reference>
<dbReference type="PROSITE" id="PS50011">
    <property type="entry name" value="PROTEIN_KINASE_DOM"/>
    <property type="match status" value="1"/>
</dbReference>
<keyword evidence="3" id="KW-1185">Reference proteome</keyword>
<name>A0AAD6HJQ3_9EURO</name>
<dbReference type="Gene3D" id="1.10.510.10">
    <property type="entry name" value="Transferase(Phosphotransferase) domain 1"/>
    <property type="match status" value="1"/>
</dbReference>
<dbReference type="EMBL" id="JAQJAN010000009">
    <property type="protein sequence ID" value="KAJ5720063.1"/>
    <property type="molecule type" value="Genomic_DNA"/>
</dbReference>
<dbReference type="Pfam" id="PF00069">
    <property type="entry name" value="Pkinase"/>
    <property type="match status" value="1"/>
</dbReference>
<evidence type="ECO:0000313" key="2">
    <source>
        <dbReference type="EMBL" id="KAJ5720063.1"/>
    </source>
</evidence>
<dbReference type="GO" id="GO:0004672">
    <property type="term" value="F:protein kinase activity"/>
    <property type="evidence" value="ECO:0007669"/>
    <property type="project" value="InterPro"/>
</dbReference>
<evidence type="ECO:0000313" key="3">
    <source>
        <dbReference type="Proteomes" id="UP001215712"/>
    </source>
</evidence>
<dbReference type="GO" id="GO:0005524">
    <property type="term" value="F:ATP binding"/>
    <property type="evidence" value="ECO:0007669"/>
    <property type="project" value="InterPro"/>
</dbReference>
<evidence type="ECO:0000259" key="1">
    <source>
        <dbReference type="PROSITE" id="PS50011"/>
    </source>
</evidence>
<accession>A0AAD6HJQ3</accession>
<comment type="caution">
    <text evidence="2">The sequence shown here is derived from an EMBL/GenBank/DDBJ whole genome shotgun (WGS) entry which is preliminary data.</text>
</comment>
<dbReference type="InterPro" id="IPR011009">
    <property type="entry name" value="Kinase-like_dom_sf"/>
</dbReference>
<reference evidence="2" key="1">
    <citation type="journal article" date="2023" name="IMA Fungus">
        <title>Comparative genomic study of the Penicillium genus elucidates a diverse pangenome and 15 lateral gene transfer events.</title>
        <authorList>
            <person name="Petersen C."/>
            <person name="Sorensen T."/>
            <person name="Nielsen M.R."/>
            <person name="Sondergaard T.E."/>
            <person name="Sorensen J.L."/>
            <person name="Fitzpatrick D.A."/>
            <person name="Frisvad J.C."/>
            <person name="Nielsen K.L."/>
        </authorList>
    </citation>
    <scope>NUCLEOTIDE SEQUENCE</scope>
    <source>
        <strain evidence="2">IBT 17514</strain>
    </source>
</reference>
<dbReference type="AlphaFoldDB" id="A0AAD6HJQ3"/>
<organism evidence="2 3">
    <name type="scientific">Penicillium malachiteum</name>
    <dbReference type="NCBI Taxonomy" id="1324776"/>
    <lineage>
        <taxon>Eukaryota</taxon>
        <taxon>Fungi</taxon>
        <taxon>Dikarya</taxon>
        <taxon>Ascomycota</taxon>
        <taxon>Pezizomycotina</taxon>
        <taxon>Eurotiomycetes</taxon>
        <taxon>Eurotiomycetidae</taxon>
        <taxon>Eurotiales</taxon>
        <taxon>Aspergillaceae</taxon>
        <taxon>Penicillium</taxon>
    </lineage>
</organism>
<sequence length="115" mass="12991">MAVSHLGIIHSDLKLGQILIDDEDNACLSDFNASQYPDNLALGYEKATHRLPRDYEAPNTISSDLFALGSTLYELVTGHVPYEELYANVRECSTTDDDEFRAQVRRKHIADYRGE</sequence>
<dbReference type="InterPro" id="IPR000719">
    <property type="entry name" value="Prot_kinase_dom"/>
</dbReference>
<proteinExistence type="predicted"/>